<evidence type="ECO:0000313" key="4">
    <source>
        <dbReference type="EnsemblMetazoa" id="SMAR014427-PA"/>
    </source>
</evidence>
<keyword evidence="5" id="KW-1185">Reference proteome</keyword>
<evidence type="ECO:0000256" key="1">
    <source>
        <dbReference type="ARBA" id="ARBA00006484"/>
    </source>
</evidence>
<keyword evidence="3" id="KW-1133">Transmembrane helix</keyword>
<dbReference type="PRINTS" id="PR00080">
    <property type="entry name" value="SDRFAMILY"/>
</dbReference>
<dbReference type="PANTHER" id="PTHR43943:SF2">
    <property type="entry name" value="DEHYDROGENASE_REDUCTASE 4"/>
    <property type="match status" value="1"/>
</dbReference>
<dbReference type="GO" id="GO:0004090">
    <property type="term" value="F:carbonyl reductase (NADPH) activity"/>
    <property type="evidence" value="ECO:0007669"/>
    <property type="project" value="TreeGrafter"/>
</dbReference>
<dbReference type="FunFam" id="3.40.50.720:FF:000084">
    <property type="entry name" value="Short-chain dehydrogenase reductase"/>
    <property type="match status" value="1"/>
</dbReference>
<evidence type="ECO:0000313" key="5">
    <source>
        <dbReference type="Proteomes" id="UP000014500"/>
    </source>
</evidence>
<comment type="similarity">
    <text evidence="1">Belongs to the short-chain dehydrogenases/reductases (SDR) family.</text>
</comment>
<dbReference type="Gene3D" id="3.40.50.720">
    <property type="entry name" value="NAD(P)-binding Rossmann-like Domain"/>
    <property type="match status" value="1"/>
</dbReference>
<dbReference type="InterPro" id="IPR020904">
    <property type="entry name" value="Sc_DH/Rdtase_CS"/>
</dbReference>
<proteinExistence type="inferred from homology"/>
<dbReference type="EnsemblMetazoa" id="SMAR014427-RA">
    <property type="protein sequence ID" value="SMAR014427-PA"/>
    <property type="gene ID" value="SMAR014427"/>
</dbReference>
<dbReference type="EMBL" id="JH431784">
    <property type="status" value="NOT_ANNOTATED_CDS"/>
    <property type="molecule type" value="Genomic_DNA"/>
</dbReference>
<evidence type="ECO:0008006" key="6">
    <source>
        <dbReference type="Google" id="ProtNLM"/>
    </source>
</evidence>
<sequence>MSETNFVIPKRLIGKVAVLTASTYGIGFETARRLAQEGAIVIISSRNAANVATAVETLKKEGHDVRGVVCHASNKQHRASLIDKAIEINGKIDILVSNAAVNLIINLVNSLDVSEEEWDKIFDVNVKSAFLLTKEILPYMAKGGSIVYVSSIAGVTIYFPVLTYAISKSALCALSRAVAYQCIPLGIRVNCVSPGAVQSSFSQFFWNNPKYFELAKKAIPMKRFGEPHEIASLIAFLSSDDASYITGENYVIAGGLHSRL</sequence>
<dbReference type="InterPro" id="IPR036291">
    <property type="entry name" value="NAD(P)-bd_dom_sf"/>
</dbReference>
<dbReference type="OMA" id="RWINGAH"/>
<dbReference type="PROSITE" id="PS00061">
    <property type="entry name" value="ADH_SHORT"/>
    <property type="match status" value="1"/>
</dbReference>
<organism evidence="4 5">
    <name type="scientific">Strigamia maritima</name>
    <name type="common">European centipede</name>
    <name type="synonym">Geophilus maritimus</name>
    <dbReference type="NCBI Taxonomy" id="126957"/>
    <lineage>
        <taxon>Eukaryota</taxon>
        <taxon>Metazoa</taxon>
        <taxon>Ecdysozoa</taxon>
        <taxon>Arthropoda</taxon>
        <taxon>Myriapoda</taxon>
        <taxon>Chilopoda</taxon>
        <taxon>Pleurostigmophora</taxon>
        <taxon>Geophilomorpha</taxon>
        <taxon>Linotaeniidae</taxon>
        <taxon>Strigamia</taxon>
    </lineage>
</organism>
<dbReference type="Pfam" id="PF13561">
    <property type="entry name" value="adh_short_C2"/>
    <property type="match status" value="1"/>
</dbReference>
<keyword evidence="3" id="KW-0472">Membrane</keyword>
<dbReference type="SUPFAM" id="SSF51735">
    <property type="entry name" value="NAD(P)-binding Rossmann-fold domains"/>
    <property type="match status" value="1"/>
</dbReference>
<accession>T1JKP7</accession>
<keyword evidence="2" id="KW-0560">Oxidoreductase</keyword>
<reference evidence="5" key="1">
    <citation type="submission" date="2011-05" db="EMBL/GenBank/DDBJ databases">
        <authorList>
            <person name="Richards S.R."/>
            <person name="Qu J."/>
            <person name="Jiang H."/>
            <person name="Jhangiani S.N."/>
            <person name="Agravi P."/>
            <person name="Goodspeed R."/>
            <person name="Gross S."/>
            <person name="Mandapat C."/>
            <person name="Jackson L."/>
            <person name="Mathew T."/>
            <person name="Pu L."/>
            <person name="Thornton R."/>
            <person name="Saada N."/>
            <person name="Wilczek-Boney K.B."/>
            <person name="Lee S."/>
            <person name="Kovar C."/>
            <person name="Wu Y."/>
            <person name="Scherer S.E."/>
            <person name="Worley K.C."/>
            <person name="Muzny D.M."/>
            <person name="Gibbs R."/>
        </authorList>
    </citation>
    <scope>NUCLEOTIDE SEQUENCE</scope>
    <source>
        <strain evidence="5">Brora</strain>
    </source>
</reference>
<protein>
    <recommendedName>
        <fullName evidence="6">Dehydrogenase/reductase SDR family member 4</fullName>
    </recommendedName>
</protein>
<keyword evidence="3" id="KW-0812">Transmembrane</keyword>
<name>T1JKP7_STRMM</name>
<dbReference type="Proteomes" id="UP000014500">
    <property type="component" value="Unassembled WGS sequence"/>
</dbReference>
<feature type="transmembrane region" description="Helical" evidence="3">
    <location>
        <begin position="146"/>
        <end position="166"/>
    </location>
</feature>
<dbReference type="AlphaFoldDB" id="T1JKP7"/>
<reference evidence="4" key="2">
    <citation type="submission" date="2015-02" db="UniProtKB">
        <authorList>
            <consortium name="EnsemblMetazoa"/>
        </authorList>
    </citation>
    <scope>IDENTIFICATION</scope>
</reference>
<dbReference type="PANTHER" id="PTHR43943">
    <property type="entry name" value="DEHYDROGENASE/REDUCTASE (SDR FAMILY) MEMBER 4"/>
    <property type="match status" value="1"/>
</dbReference>
<dbReference type="InterPro" id="IPR002347">
    <property type="entry name" value="SDR_fam"/>
</dbReference>
<dbReference type="HOGENOM" id="CLU_010194_1_1_1"/>
<evidence type="ECO:0000256" key="3">
    <source>
        <dbReference type="SAM" id="Phobius"/>
    </source>
</evidence>
<dbReference type="STRING" id="126957.T1JKP7"/>
<evidence type="ECO:0000256" key="2">
    <source>
        <dbReference type="ARBA" id="ARBA00023002"/>
    </source>
</evidence>
<dbReference type="PhylomeDB" id="T1JKP7"/>
<dbReference type="eggNOG" id="KOG0725">
    <property type="taxonomic scope" value="Eukaryota"/>
</dbReference>
<dbReference type="PRINTS" id="PR00081">
    <property type="entry name" value="GDHRDH"/>
</dbReference>